<dbReference type="NCBIfam" id="TIGR01695">
    <property type="entry name" value="murJ_mviN"/>
    <property type="match status" value="1"/>
</dbReference>
<feature type="transmembrane region" description="Helical" evidence="10">
    <location>
        <begin position="275"/>
        <end position="293"/>
    </location>
</feature>
<dbReference type="GO" id="GO:0008360">
    <property type="term" value="P:regulation of cell shape"/>
    <property type="evidence" value="ECO:0007669"/>
    <property type="project" value="UniProtKB-UniRule"/>
</dbReference>
<dbReference type="AlphaFoldDB" id="A0A376BM53"/>
<evidence type="ECO:0000256" key="7">
    <source>
        <dbReference type="ARBA" id="ARBA00023136"/>
    </source>
</evidence>
<dbReference type="InterPro" id="IPR004268">
    <property type="entry name" value="MurJ"/>
</dbReference>
<dbReference type="InterPro" id="IPR051050">
    <property type="entry name" value="Lipid_II_flippase_MurJ/MviN"/>
</dbReference>
<keyword evidence="10" id="KW-0997">Cell inner membrane</keyword>
<feature type="transmembrane region" description="Helical" evidence="10">
    <location>
        <begin position="352"/>
        <end position="372"/>
    </location>
</feature>
<name>A0A376BM53_9NEIS</name>
<feature type="transmembrane region" description="Helical" evidence="10">
    <location>
        <begin position="442"/>
        <end position="463"/>
    </location>
</feature>
<dbReference type="EMBL" id="UFSO01000002">
    <property type="protein sequence ID" value="SSY70847.1"/>
    <property type="molecule type" value="Genomic_DNA"/>
</dbReference>
<comment type="function">
    <text evidence="8 10 11">Involved in peptidoglycan biosynthesis. Transports lipid-linked peptidoglycan precursors from the inner to the outer leaflet of the cytoplasmic membrane.</text>
</comment>
<dbReference type="GO" id="GO:0034204">
    <property type="term" value="P:lipid translocation"/>
    <property type="evidence" value="ECO:0007669"/>
    <property type="project" value="TreeGrafter"/>
</dbReference>
<feature type="transmembrane region" description="Helical" evidence="10">
    <location>
        <begin position="189"/>
        <end position="210"/>
    </location>
</feature>
<keyword evidence="5 10" id="KW-0573">Peptidoglycan synthesis</keyword>
<organism evidence="12 13">
    <name type="scientific">Alysiella crassa</name>
    <dbReference type="NCBI Taxonomy" id="153491"/>
    <lineage>
        <taxon>Bacteria</taxon>
        <taxon>Pseudomonadati</taxon>
        <taxon>Pseudomonadota</taxon>
        <taxon>Betaproteobacteria</taxon>
        <taxon>Neisseriales</taxon>
        <taxon>Neisseriaceae</taxon>
        <taxon>Alysiella</taxon>
    </lineage>
</organism>
<evidence type="ECO:0000256" key="5">
    <source>
        <dbReference type="ARBA" id="ARBA00022984"/>
    </source>
</evidence>
<keyword evidence="13" id="KW-1185">Reference proteome</keyword>
<feature type="transmembrane region" description="Helical" evidence="10">
    <location>
        <begin position="27"/>
        <end position="45"/>
    </location>
</feature>
<dbReference type="Pfam" id="PF03023">
    <property type="entry name" value="MurJ"/>
    <property type="match status" value="1"/>
</dbReference>
<dbReference type="GO" id="GO:0015648">
    <property type="term" value="F:lipid-linked peptidoglycan transporter activity"/>
    <property type="evidence" value="ECO:0007669"/>
    <property type="project" value="UniProtKB-UniRule"/>
</dbReference>
<feature type="transmembrane region" description="Helical" evidence="10">
    <location>
        <begin position="483"/>
        <end position="503"/>
    </location>
</feature>
<keyword evidence="2 10" id="KW-1003">Cell membrane</keyword>
<dbReference type="PIRSF" id="PIRSF002869">
    <property type="entry name" value="MviN"/>
    <property type="match status" value="1"/>
</dbReference>
<feature type="transmembrane region" description="Helical" evidence="10">
    <location>
        <begin position="384"/>
        <end position="404"/>
    </location>
</feature>
<evidence type="ECO:0000256" key="4">
    <source>
        <dbReference type="ARBA" id="ARBA00022960"/>
    </source>
</evidence>
<feature type="transmembrane region" description="Helical" evidence="10">
    <location>
        <begin position="91"/>
        <end position="114"/>
    </location>
</feature>
<accession>A0A376BM53</accession>
<evidence type="ECO:0000256" key="10">
    <source>
        <dbReference type="HAMAP-Rule" id="MF_02078"/>
    </source>
</evidence>
<comment type="subcellular location">
    <subcellularLocation>
        <location evidence="10">Cell inner membrane</location>
        <topology evidence="10">Multi-pass membrane protein</topology>
    </subcellularLocation>
    <subcellularLocation>
        <location evidence="1">Cell membrane</location>
        <topology evidence="1">Multi-pass membrane protein</topology>
    </subcellularLocation>
</comment>
<dbReference type="GO" id="GO:0071555">
    <property type="term" value="P:cell wall organization"/>
    <property type="evidence" value="ECO:0007669"/>
    <property type="project" value="UniProtKB-UniRule"/>
</dbReference>
<sequence length="514" mass="56649">MNLLSVLAKVSSMTMISRVLGFVRDAIVARIFGAGMAMDAFVVAFRLPNLLRRIFAEGAFSQAFVPILADYKQNQTPENTQLFVQHVAGMLMFALTIVTAIGILAAPAIIWATAAGFTQGDGTRFDLAVDLLRVVFPYILLISLSSFVGSILNTYGKFAIPAFTPTFLNISFIVFAVFFVPYFDPAIMALGWAVFVGGILQLAFQLPYLWKLGFLKFPKLNFRDAAVNRVMKQMIPSIIGSSVAQISLVINTIFASFLVAGSVSWMYYADRLMELPSGVIGVALGTILLPTLSKHAATENMTEYSALLDWGLRLCMLLILPAAVGLAVLAYPLIATLFMYNQFSQYDAQMTQYALMAYAVGLLPMIMVRILAPAFYARKDVKTPMRIAMISLAGTQLFNLLLVWQLKHVGLALAIGLGATINMSLLLRKLKQEQIYQPKTGWRTFIVKLAIALGVMAGGLFIAQQFLPYRWEEVGGMVRSLQLMGLIVLAMVLYFATLGVLGFRPRDFKRSEAH</sequence>
<keyword evidence="10 11" id="KW-0813">Transport</keyword>
<feature type="transmembrane region" description="Helical" evidence="10">
    <location>
        <begin position="238"/>
        <end position="263"/>
    </location>
</feature>
<feature type="transmembrane region" description="Helical" evidence="10">
    <location>
        <begin position="314"/>
        <end position="340"/>
    </location>
</feature>
<dbReference type="Proteomes" id="UP000254209">
    <property type="component" value="Unassembled WGS sequence"/>
</dbReference>
<dbReference type="PRINTS" id="PR01806">
    <property type="entry name" value="VIRFACTRMVIN"/>
</dbReference>
<gene>
    <name evidence="10 12" type="primary">murJ</name>
    <name evidence="12" type="ORF">NCTC10283_00961</name>
</gene>
<dbReference type="CDD" id="cd13123">
    <property type="entry name" value="MATE_MurJ_like"/>
    <property type="match status" value="1"/>
</dbReference>
<evidence type="ECO:0000256" key="2">
    <source>
        <dbReference type="ARBA" id="ARBA00022475"/>
    </source>
</evidence>
<feature type="transmembrane region" description="Helical" evidence="10">
    <location>
        <begin position="134"/>
        <end position="155"/>
    </location>
</feature>
<comment type="pathway">
    <text evidence="10">Cell wall biogenesis; peptidoglycan biosynthesis.</text>
</comment>
<dbReference type="STRING" id="1120980.GCA_000745955_01165"/>
<evidence type="ECO:0000256" key="3">
    <source>
        <dbReference type="ARBA" id="ARBA00022692"/>
    </source>
</evidence>
<dbReference type="GO" id="GO:0009252">
    <property type="term" value="P:peptidoglycan biosynthetic process"/>
    <property type="evidence" value="ECO:0007669"/>
    <property type="project" value="UniProtKB-UniRule"/>
</dbReference>
<keyword evidence="3 10" id="KW-0812">Transmembrane</keyword>
<dbReference type="UniPathway" id="UPA00219"/>
<evidence type="ECO:0000256" key="1">
    <source>
        <dbReference type="ARBA" id="ARBA00004651"/>
    </source>
</evidence>
<keyword evidence="4 10" id="KW-0133">Cell shape</keyword>
<dbReference type="OrthoDB" id="9816572at2"/>
<reference evidence="12 13" key="1">
    <citation type="submission" date="2018-06" db="EMBL/GenBank/DDBJ databases">
        <authorList>
            <consortium name="Pathogen Informatics"/>
            <person name="Doyle S."/>
        </authorList>
    </citation>
    <scope>NUCLEOTIDE SEQUENCE [LARGE SCALE GENOMIC DNA]</scope>
    <source>
        <strain evidence="12 13">NCTC10283</strain>
    </source>
</reference>
<dbReference type="RefSeq" id="WP_034292612.1">
    <property type="nucleotide sequence ID" value="NZ_CP091519.2"/>
</dbReference>
<keyword evidence="6 10" id="KW-1133">Transmembrane helix</keyword>
<evidence type="ECO:0000256" key="6">
    <source>
        <dbReference type="ARBA" id="ARBA00022989"/>
    </source>
</evidence>
<evidence type="ECO:0000256" key="11">
    <source>
        <dbReference type="PIRNR" id="PIRNR002869"/>
    </source>
</evidence>
<keyword evidence="7 10" id="KW-0472">Membrane</keyword>
<evidence type="ECO:0000313" key="13">
    <source>
        <dbReference type="Proteomes" id="UP000254209"/>
    </source>
</evidence>
<dbReference type="HAMAP" id="MF_02078">
    <property type="entry name" value="MurJ_MviN"/>
    <property type="match status" value="1"/>
</dbReference>
<keyword evidence="10 11" id="KW-0961">Cell wall biogenesis/degradation</keyword>
<evidence type="ECO:0000313" key="12">
    <source>
        <dbReference type="EMBL" id="SSY70847.1"/>
    </source>
</evidence>
<dbReference type="GO" id="GO:0005886">
    <property type="term" value="C:plasma membrane"/>
    <property type="evidence" value="ECO:0007669"/>
    <property type="project" value="UniProtKB-SubCell"/>
</dbReference>
<protein>
    <recommendedName>
        <fullName evidence="10">Probable lipid II flippase MurJ</fullName>
    </recommendedName>
</protein>
<dbReference type="PANTHER" id="PTHR47019">
    <property type="entry name" value="LIPID II FLIPPASE MURJ"/>
    <property type="match status" value="1"/>
</dbReference>
<comment type="similarity">
    <text evidence="9 10 11">Belongs to the MurJ/MviN family.</text>
</comment>
<feature type="transmembrane region" description="Helical" evidence="10">
    <location>
        <begin position="410"/>
        <end position="430"/>
    </location>
</feature>
<evidence type="ECO:0000256" key="8">
    <source>
        <dbReference type="ARBA" id="ARBA00060041"/>
    </source>
</evidence>
<evidence type="ECO:0000256" key="9">
    <source>
        <dbReference type="ARBA" id="ARBA00061532"/>
    </source>
</evidence>
<feature type="transmembrane region" description="Helical" evidence="10">
    <location>
        <begin position="162"/>
        <end position="183"/>
    </location>
</feature>
<dbReference type="PANTHER" id="PTHR47019:SF1">
    <property type="entry name" value="LIPID II FLIPPASE MURJ"/>
    <property type="match status" value="1"/>
</dbReference>
<proteinExistence type="inferred from homology"/>